<evidence type="ECO:0000313" key="3">
    <source>
        <dbReference type="Proteomes" id="UP001066276"/>
    </source>
</evidence>
<proteinExistence type="predicted"/>
<organism evidence="2 3">
    <name type="scientific">Pleurodeles waltl</name>
    <name type="common">Iberian ribbed newt</name>
    <dbReference type="NCBI Taxonomy" id="8319"/>
    <lineage>
        <taxon>Eukaryota</taxon>
        <taxon>Metazoa</taxon>
        <taxon>Chordata</taxon>
        <taxon>Craniata</taxon>
        <taxon>Vertebrata</taxon>
        <taxon>Euteleostomi</taxon>
        <taxon>Amphibia</taxon>
        <taxon>Batrachia</taxon>
        <taxon>Caudata</taxon>
        <taxon>Salamandroidea</taxon>
        <taxon>Salamandridae</taxon>
        <taxon>Pleurodelinae</taxon>
        <taxon>Pleurodeles</taxon>
    </lineage>
</organism>
<name>A0AAV7QIR1_PLEWA</name>
<protein>
    <submittedName>
        <fullName evidence="2">Uncharacterized protein</fullName>
    </submittedName>
</protein>
<dbReference type="Proteomes" id="UP001066276">
    <property type="component" value="Chromosome 6"/>
</dbReference>
<reference evidence="2" key="1">
    <citation type="journal article" date="2022" name="bioRxiv">
        <title>Sequencing and chromosome-scale assembly of the giantPleurodeles waltlgenome.</title>
        <authorList>
            <person name="Brown T."/>
            <person name="Elewa A."/>
            <person name="Iarovenko S."/>
            <person name="Subramanian E."/>
            <person name="Araus A.J."/>
            <person name="Petzold A."/>
            <person name="Susuki M."/>
            <person name="Suzuki K.-i.T."/>
            <person name="Hayashi T."/>
            <person name="Toyoda A."/>
            <person name="Oliveira C."/>
            <person name="Osipova E."/>
            <person name="Leigh N.D."/>
            <person name="Simon A."/>
            <person name="Yun M.H."/>
        </authorList>
    </citation>
    <scope>NUCLEOTIDE SEQUENCE</scope>
    <source>
        <strain evidence="2">20211129_DDA</strain>
        <tissue evidence="2">Liver</tissue>
    </source>
</reference>
<keyword evidence="3" id="KW-1185">Reference proteome</keyword>
<evidence type="ECO:0000256" key="1">
    <source>
        <dbReference type="SAM" id="MobiDB-lite"/>
    </source>
</evidence>
<dbReference type="AlphaFoldDB" id="A0AAV7QIR1"/>
<feature type="region of interest" description="Disordered" evidence="1">
    <location>
        <begin position="1"/>
        <end position="20"/>
    </location>
</feature>
<accession>A0AAV7QIR1</accession>
<evidence type="ECO:0000313" key="2">
    <source>
        <dbReference type="EMBL" id="KAJ1140354.1"/>
    </source>
</evidence>
<dbReference type="EMBL" id="JANPWB010000010">
    <property type="protein sequence ID" value="KAJ1140354.1"/>
    <property type="molecule type" value="Genomic_DNA"/>
</dbReference>
<feature type="region of interest" description="Disordered" evidence="1">
    <location>
        <begin position="53"/>
        <end position="93"/>
    </location>
</feature>
<feature type="compositionally biased region" description="Basic and acidic residues" evidence="1">
    <location>
        <begin position="70"/>
        <end position="93"/>
    </location>
</feature>
<gene>
    <name evidence="2" type="ORF">NDU88_006709</name>
</gene>
<sequence>MLTGITSNHSIRETALDSSDWRCSRVSEESVCRSHGNQGAGACLMTPDFRVSGSVKLDNGPQDEEEENVEDVKEEKETEDAKEGKGTTDARAA</sequence>
<comment type="caution">
    <text evidence="2">The sequence shown here is derived from an EMBL/GenBank/DDBJ whole genome shotgun (WGS) entry which is preliminary data.</text>
</comment>
<feature type="compositionally biased region" description="Basic and acidic residues" evidence="1">
    <location>
        <begin position="10"/>
        <end position="20"/>
    </location>
</feature>